<evidence type="ECO:0000313" key="2">
    <source>
        <dbReference type="EMBL" id="GGI13919.1"/>
    </source>
</evidence>
<keyword evidence="3" id="KW-1185">Reference proteome</keyword>
<proteinExistence type="predicted"/>
<name>A0A8J3AHJ7_9BIFI</name>
<reference evidence="2" key="1">
    <citation type="journal article" date="2014" name="Int. J. Syst. Evol. Microbiol.">
        <title>Complete genome sequence of Corynebacterium casei LMG S-19264T (=DSM 44701T), isolated from a smear-ripened cheese.</title>
        <authorList>
            <consortium name="US DOE Joint Genome Institute (JGI-PGF)"/>
            <person name="Walter F."/>
            <person name="Albersmeier A."/>
            <person name="Kalinowski J."/>
            <person name="Ruckert C."/>
        </authorList>
    </citation>
    <scope>NUCLEOTIDE SEQUENCE</scope>
    <source>
        <strain evidence="2">CCM 8606</strain>
    </source>
</reference>
<evidence type="ECO:0000313" key="3">
    <source>
        <dbReference type="Proteomes" id="UP000619536"/>
    </source>
</evidence>
<reference evidence="2" key="2">
    <citation type="submission" date="2020-09" db="EMBL/GenBank/DDBJ databases">
        <authorList>
            <person name="Sun Q."/>
            <person name="Sedlacek I."/>
        </authorList>
    </citation>
    <scope>NUCLEOTIDE SEQUENCE</scope>
    <source>
        <strain evidence="2">CCM 8606</strain>
    </source>
</reference>
<evidence type="ECO:0000256" key="1">
    <source>
        <dbReference type="SAM" id="MobiDB-lite"/>
    </source>
</evidence>
<accession>A0A8J3AHJ7</accession>
<gene>
    <name evidence="2" type="ORF">GCM10007377_08340</name>
</gene>
<dbReference type="EMBL" id="BMDH01000002">
    <property type="protein sequence ID" value="GGI13919.1"/>
    <property type="molecule type" value="Genomic_DNA"/>
</dbReference>
<feature type="region of interest" description="Disordered" evidence="1">
    <location>
        <begin position="87"/>
        <end position="116"/>
    </location>
</feature>
<comment type="caution">
    <text evidence="2">The sequence shown here is derived from an EMBL/GenBank/DDBJ whole genome shotgun (WGS) entry which is preliminary data.</text>
</comment>
<dbReference type="RefSeq" id="WP_188355022.1">
    <property type="nucleotide sequence ID" value="NZ_BMDH01000002.1"/>
</dbReference>
<sequence length="359" mass="40307">MTNFICEPLDDGTSIALWVQHAPSARNTTEEDFTCVRVYGSRDQYPLTPDRYVKNRPNLFLDIVDLLDGNSIETDVGQSSANVEYPAAEADEQTQTSDSEHTSDSTSNSNSISKAVRTRGDFTRTITVKALCQKAAHSAADGSGNARRFKDARGLWQRVNEHTLVRALKVDDEPIIDVRKTHNWKRNQPYKTHSANPVAWYVSQVYSRSNIQKNPIQIYAGLHGIFAATTSPDVNSEQADIARSLREQWDNNALMPTYQQIAEIVADSNMLVFHNTQSLITWIREQMRAQEVVAAPTPCVLHIDPEFAQSWIVGDSQHDSALQALNVAKLDDETELRDGQTMTVGHYANVLEQYIKQRS</sequence>
<protein>
    <submittedName>
        <fullName evidence="2">Uncharacterized protein</fullName>
    </submittedName>
</protein>
<feature type="compositionally biased region" description="Low complexity" evidence="1">
    <location>
        <begin position="104"/>
        <end position="113"/>
    </location>
</feature>
<dbReference type="AlphaFoldDB" id="A0A8J3AHJ7"/>
<organism evidence="2 3">
    <name type="scientific">Galliscardovia ingluviei</name>
    <dbReference type="NCBI Taxonomy" id="1769422"/>
    <lineage>
        <taxon>Bacteria</taxon>
        <taxon>Bacillati</taxon>
        <taxon>Actinomycetota</taxon>
        <taxon>Actinomycetes</taxon>
        <taxon>Bifidobacteriales</taxon>
        <taxon>Bifidobacteriaceae</taxon>
        <taxon>Galliscardovia</taxon>
    </lineage>
</organism>
<dbReference type="Proteomes" id="UP000619536">
    <property type="component" value="Unassembled WGS sequence"/>
</dbReference>